<accession>A0A2G0QDW6</accession>
<name>A0A2G0QDW6_XENHO</name>
<dbReference type="EMBL" id="NJAI01000001">
    <property type="protein sequence ID" value="PHM57425.1"/>
    <property type="molecule type" value="Genomic_DNA"/>
</dbReference>
<evidence type="ECO:0000313" key="2">
    <source>
        <dbReference type="Proteomes" id="UP000225433"/>
    </source>
</evidence>
<proteinExistence type="predicted"/>
<protein>
    <submittedName>
        <fullName evidence="1">Uncharacterized protein</fullName>
    </submittedName>
</protein>
<dbReference type="AlphaFoldDB" id="A0A2G0QDW6"/>
<organism evidence="1 2">
    <name type="scientific">Xenorhabdus hominickii</name>
    <dbReference type="NCBI Taxonomy" id="351679"/>
    <lineage>
        <taxon>Bacteria</taxon>
        <taxon>Pseudomonadati</taxon>
        <taxon>Pseudomonadota</taxon>
        <taxon>Gammaproteobacteria</taxon>
        <taxon>Enterobacterales</taxon>
        <taxon>Morganellaceae</taxon>
        <taxon>Xenorhabdus</taxon>
    </lineage>
</organism>
<sequence>MGIAFSSDIEEISVNSLMVDVDLPDGDRKIRLNTDNNVIRASLGYCDNYNSKRPEYDSGCMVQITDNFGCISKLLIMGNRDFTKLYIVDE</sequence>
<dbReference type="Proteomes" id="UP000225433">
    <property type="component" value="Unassembled WGS sequence"/>
</dbReference>
<reference evidence="1 2" key="1">
    <citation type="journal article" date="2017" name="Nat. Microbiol.">
        <title>Natural product diversity associated with the nematode symbionts Photorhabdus and Xenorhabdus.</title>
        <authorList>
            <person name="Tobias N.J."/>
            <person name="Wolff H."/>
            <person name="Djahanschiri B."/>
            <person name="Grundmann F."/>
            <person name="Kronenwerth M."/>
            <person name="Shi Y.M."/>
            <person name="Simonyi S."/>
            <person name="Grun P."/>
            <person name="Shapiro-Ilan D."/>
            <person name="Pidot S.J."/>
            <person name="Stinear T.P."/>
            <person name="Ebersberger I."/>
            <person name="Bode H.B."/>
        </authorList>
    </citation>
    <scope>NUCLEOTIDE SEQUENCE [LARGE SCALE GENOMIC DNA]</scope>
    <source>
        <strain evidence="1 2">DSM 17903</strain>
    </source>
</reference>
<evidence type="ECO:0000313" key="1">
    <source>
        <dbReference type="EMBL" id="PHM57425.1"/>
    </source>
</evidence>
<dbReference type="RefSeq" id="WP_145957424.1">
    <property type="nucleotide sequence ID" value="NZ_CAWNQJ010000001.1"/>
</dbReference>
<gene>
    <name evidence="1" type="ORF">Xhom_00392</name>
</gene>
<comment type="caution">
    <text evidence="1">The sequence shown here is derived from an EMBL/GenBank/DDBJ whole genome shotgun (WGS) entry which is preliminary data.</text>
</comment>